<protein>
    <recommendedName>
        <fullName evidence="5">DNA 3'-5' helicase</fullName>
        <ecNumber evidence="5">5.6.2.4</ecNumber>
    </recommendedName>
</protein>
<keyword evidence="2" id="KW-0547">Nucleotide-binding</keyword>
<evidence type="ECO:0000256" key="2">
    <source>
        <dbReference type="ARBA" id="ARBA00022741"/>
    </source>
</evidence>
<evidence type="ECO:0000256" key="1">
    <source>
        <dbReference type="ARBA" id="ARBA00005446"/>
    </source>
</evidence>
<dbReference type="PROSITE" id="PS51192">
    <property type="entry name" value="HELICASE_ATP_BIND_1"/>
    <property type="match status" value="1"/>
</dbReference>
<organism evidence="9 11">
    <name type="scientific">Schizosaccharomyces osmophilus</name>
    <dbReference type="NCBI Taxonomy" id="2545709"/>
    <lineage>
        <taxon>Eukaryota</taxon>
        <taxon>Fungi</taxon>
        <taxon>Dikarya</taxon>
        <taxon>Ascomycota</taxon>
        <taxon>Taphrinomycotina</taxon>
        <taxon>Schizosaccharomycetes</taxon>
        <taxon>Schizosaccharomycetales</taxon>
        <taxon>Schizosaccharomycetaceae</taxon>
        <taxon>Schizosaccharomyces</taxon>
    </lineage>
</organism>
<feature type="compositionally biased region" description="Low complexity" evidence="6">
    <location>
        <begin position="714"/>
        <end position="727"/>
    </location>
</feature>
<dbReference type="GO" id="GO:0003676">
    <property type="term" value="F:nucleic acid binding"/>
    <property type="evidence" value="ECO:0007669"/>
    <property type="project" value="InterPro"/>
</dbReference>
<feature type="compositionally biased region" description="Basic and acidic residues" evidence="6">
    <location>
        <begin position="647"/>
        <end position="660"/>
    </location>
</feature>
<dbReference type="InterPro" id="IPR011545">
    <property type="entry name" value="DEAD/DEAH_box_helicase_dom"/>
</dbReference>
<comment type="similarity">
    <text evidence="1">Belongs to the helicase family. RecQ subfamily.</text>
</comment>
<feature type="region of interest" description="Disordered" evidence="6">
    <location>
        <begin position="647"/>
        <end position="684"/>
    </location>
</feature>
<dbReference type="GO" id="GO:0005694">
    <property type="term" value="C:chromosome"/>
    <property type="evidence" value="ECO:0007669"/>
    <property type="project" value="TreeGrafter"/>
</dbReference>
<keyword evidence="3" id="KW-0067">ATP-binding</keyword>
<feature type="compositionally biased region" description="Polar residues" evidence="6">
    <location>
        <begin position="730"/>
        <end position="741"/>
    </location>
</feature>
<dbReference type="Pfam" id="PF00270">
    <property type="entry name" value="DEAD"/>
    <property type="match status" value="1"/>
</dbReference>
<evidence type="ECO:0000313" key="11">
    <source>
        <dbReference type="Proteomes" id="UP001212411"/>
    </source>
</evidence>
<dbReference type="InterPro" id="IPR001650">
    <property type="entry name" value="Helicase_C-like"/>
</dbReference>
<dbReference type="EC" id="5.6.2.4" evidence="5"/>
<dbReference type="Gene3D" id="3.40.50.300">
    <property type="entry name" value="P-loop containing nucleotide triphosphate hydrolases"/>
    <property type="match status" value="2"/>
</dbReference>
<dbReference type="RefSeq" id="XP_056036494.1">
    <property type="nucleotide sequence ID" value="XM_056178801.1"/>
</dbReference>
<dbReference type="EMBL" id="CP115611">
    <property type="protein sequence ID" value="WBW72251.1"/>
    <property type="molecule type" value="Genomic_DNA"/>
</dbReference>
<accession>A0AAE9W9P2</accession>
<gene>
    <name evidence="9" type="primary">tlh1</name>
    <name evidence="10" type="synonym">tlh2</name>
    <name evidence="9" type="ORF">SOMG_00001</name>
    <name evidence="10" type="ORF">SOMG_04080</name>
</gene>
<feature type="region of interest" description="Disordered" evidence="6">
    <location>
        <begin position="149"/>
        <end position="174"/>
    </location>
</feature>
<keyword evidence="9" id="KW-0378">Hydrolase</keyword>
<dbReference type="AlphaFoldDB" id="A0AAE9W9P2"/>
<dbReference type="Proteomes" id="UP001212411">
    <property type="component" value="Chromosome 1"/>
</dbReference>
<dbReference type="GO" id="GO:0005737">
    <property type="term" value="C:cytoplasm"/>
    <property type="evidence" value="ECO:0007669"/>
    <property type="project" value="TreeGrafter"/>
</dbReference>
<evidence type="ECO:0000313" key="9">
    <source>
        <dbReference type="EMBL" id="WBW72251.1"/>
    </source>
</evidence>
<dbReference type="GeneID" id="80873490"/>
<keyword evidence="9" id="KW-0347">Helicase</keyword>
<evidence type="ECO:0000313" key="10">
    <source>
        <dbReference type="EMBL" id="WBW73785.1"/>
    </source>
</evidence>
<evidence type="ECO:0000259" key="8">
    <source>
        <dbReference type="PROSITE" id="PS51194"/>
    </source>
</evidence>
<feature type="domain" description="Helicase C-terminal" evidence="8">
    <location>
        <begin position="454"/>
        <end position="608"/>
    </location>
</feature>
<name>A0AAE9W9P2_9SCHI</name>
<evidence type="ECO:0000259" key="7">
    <source>
        <dbReference type="PROSITE" id="PS51192"/>
    </source>
</evidence>
<feature type="region of interest" description="Disordered" evidence="6">
    <location>
        <begin position="698"/>
        <end position="741"/>
    </location>
</feature>
<dbReference type="KEGG" id="som:SOMG_00001"/>
<dbReference type="PROSITE" id="PS51194">
    <property type="entry name" value="HELICASE_CTER"/>
    <property type="match status" value="1"/>
</dbReference>
<sequence length="953" mass="107767">MFVVGGQLLTTDAPYRIFPRVTYENIQKSLVFRNYRHISHYFKERNIEEEGVRDSFFDMQAGHARSTALLIYGRTSDNLNNLPADFFTNFFRASFRWQELLEIKDNSSGGFIIETSKPQNNIDQLLEKADEIKTMQQRLAVWKAKEVQTQAQTETQDGDTYGNTDVVEKETRRGEGKQCQELDLNLNTNQAAVAVVPRTRTTTETGTEEQQIQSSPSLYASPSPSMCPSQSTIRLCVYALSKFYGKPSKFRSMEQLQSVYFSYLKRVNLISVLATGSGKSLSFLLPAFIEKQKRTGLITVVLVPLISLRQDMARRANEAKTLVCSNDWKVYKRTPPDSYNLPDMFILSYDSALTNEALCFFESLAANGRLARIVIDEAHSLLTDGGWRHVLWKASRLSGIAAPIILLSATFPRELEARASETFCTHFQGIKTLTARKNIHYLLKQLDKEQFLNDLRDLMIRAGVFEGNGRAILFCRTKKNVEELQVKINSAERIETCAVSYTGDMAEEERHTCFNMFTDLESNNNRIMVATKAFGLGIDYPEVRLVIHYGSPSTSMDFAQETGRAGRDGKFSIASMFYSKYEVSTSAYIDVRMKNFVEDKSMCVRSFLASEMDDQCSGCDFLPDYVVCSRCNPGLLDEREKELLSVEKDKVKDKDKDKETLTPTRKKKLASGSPPTPQSACSSDALSADSKLMNCTITKDNEESGGSYGRVTPVSSTSKTDVSSSKSGHSETTFFSSPTLSKSTDARKRSFLETHGDVDVDGDGDSYGDGDDYNLHKKNQLGYDNRCEGVKRHWMASLSKTSLLEKFFREFRKECISCFVEQGGNRSVIHKNTCPLEVKRCFRCRQTDHTRFKCPYKFQFSGACMYCGLTTFEHLEEDFPYKSKCKSWARGKLGKVAFFAWSNGNYKQAIANQFLEGNLDDQNFFNFICQPSGTTSEFVNVVYFLVTDILDAL</sequence>
<dbReference type="InterPro" id="IPR014001">
    <property type="entry name" value="Helicase_ATP-bd"/>
</dbReference>
<dbReference type="PANTHER" id="PTHR13710">
    <property type="entry name" value="DNA HELICASE RECQ FAMILY MEMBER"/>
    <property type="match status" value="1"/>
</dbReference>
<comment type="catalytic activity">
    <reaction evidence="4">
        <text>Couples ATP hydrolysis with the unwinding of duplex DNA by translocating in the 3'-5' direction.</text>
        <dbReference type="EC" id="5.6.2.4"/>
    </reaction>
</comment>
<evidence type="ECO:0000256" key="6">
    <source>
        <dbReference type="SAM" id="MobiDB-lite"/>
    </source>
</evidence>
<dbReference type="SMART" id="SM00487">
    <property type="entry name" value="DEXDc"/>
    <property type="match status" value="1"/>
</dbReference>
<dbReference type="GO" id="GO:0006281">
    <property type="term" value="P:DNA repair"/>
    <property type="evidence" value="ECO:0007669"/>
    <property type="project" value="TreeGrafter"/>
</dbReference>
<evidence type="ECO:0000256" key="5">
    <source>
        <dbReference type="ARBA" id="ARBA00034808"/>
    </source>
</evidence>
<dbReference type="InterPro" id="IPR027417">
    <property type="entry name" value="P-loop_NTPase"/>
</dbReference>
<dbReference type="Proteomes" id="UP001212411">
    <property type="component" value="Chromosome 2"/>
</dbReference>
<evidence type="ECO:0000256" key="3">
    <source>
        <dbReference type="ARBA" id="ARBA00022840"/>
    </source>
</evidence>
<keyword evidence="11" id="KW-1185">Reference proteome</keyword>
<dbReference type="EMBL" id="CP115612">
    <property type="protein sequence ID" value="WBW73785.1"/>
    <property type="molecule type" value="Genomic_DNA"/>
</dbReference>
<dbReference type="GO" id="GO:0043138">
    <property type="term" value="F:3'-5' DNA helicase activity"/>
    <property type="evidence" value="ECO:0007669"/>
    <property type="project" value="UniProtKB-EC"/>
</dbReference>
<reference evidence="9" key="2">
    <citation type="submission" date="2023-01" db="EMBL/GenBank/DDBJ databases">
        <authorList>
            <person name="Jia G.-S."/>
            <person name="Zhang W.-C."/>
            <person name="Liang Y."/>
            <person name="Liu X.-H."/>
            <person name="Rhind N."/>
            <person name="Pidoux A."/>
            <person name="Brysch-Herzberg M."/>
            <person name="Du L.-L."/>
        </authorList>
    </citation>
    <scope>NUCLEOTIDE SEQUENCE</scope>
    <source>
        <strain evidence="9">CBS 15793</strain>
    </source>
</reference>
<dbReference type="SMART" id="SM00490">
    <property type="entry name" value="HELICc"/>
    <property type="match status" value="1"/>
</dbReference>
<feature type="domain" description="Helicase ATP-binding" evidence="7">
    <location>
        <begin position="260"/>
        <end position="429"/>
    </location>
</feature>
<dbReference type="GO" id="GO:0005524">
    <property type="term" value="F:ATP binding"/>
    <property type="evidence" value="ECO:0007669"/>
    <property type="project" value="UniProtKB-KW"/>
</dbReference>
<evidence type="ECO:0000256" key="4">
    <source>
        <dbReference type="ARBA" id="ARBA00034617"/>
    </source>
</evidence>
<dbReference type="SUPFAM" id="SSF52540">
    <property type="entry name" value="P-loop containing nucleoside triphosphate hydrolases"/>
    <property type="match status" value="1"/>
</dbReference>
<dbReference type="PANTHER" id="PTHR13710:SF149">
    <property type="entry name" value="ATP-DEPENDENT DNA HELICASE TLH2"/>
    <property type="match status" value="1"/>
</dbReference>
<reference evidence="9 11" key="1">
    <citation type="journal article" date="2023" name="G3 (Bethesda)">
        <title>A high-quality reference genome for the fission yeast Schizosaccharomyces osmophilus.</title>
        <authorList>
            <person name="Jia G.S."/>
            <person name="Zhang W.C."/>
            <person name="Liang Y."/>
            <person name="Liu X.H."/>
            <person name="Rhind N."/>
            <person name="Pidoux A."/>
            <person name="Brysch-Herzberg M."/>
            <person name="Du L.L."/>
        </authorList>
    </citation>
    <scope>NUCLEOTIDE SEQUENCE [LARGE SCALE GENOMIC DNA]</scope>
    <source>
        <strain evidence="9 11">CBS 15793</strain>
    </source>
</reference>
<dbReference type="GO" id="GO:0006310">
    <property type="term" value="P:DNA recombination"/>
    <property type="evidence" value="ECO:0007669"/>
    <property type="project" value="TreeGrafter"/>
</dbReference>
<proteinExistence type="inferred from homology"/>
<feature type="region of interest" description="Disordered" evidence="6">
    <location>
        <begin position="201"/>
        <end position="223"/>
    </location>
</feature>
<dbReference type="Pfam" id="PF00271">
    <property type="entry name" value="Helicase_C"/>
    <property type="match status" value="1"/>
</dbReference>
<dbReference type="GO" id="GO:0005634">
    <property type="term" value="C:nucleus"/>
    <property type="evidence" value="ECO:0007669"/>
    <property type="project" value="TreeGrafter"/>
</dbReference>